<sequence>MSSLGSNQSVEVNDCLFCSNHKLEVCRECEFDAREDNDLTFGFDPNPNRASLELPAWSTNKDGILQCKKHSNMDCRQCFGWKKQIQKLHGAAKKAK</sequence>
<protein>
    <submittedName>
        <fullName evidence="1">Uncharacterized protein</fullName>
    </submittedName>
</protein>
<name>A0A074RHC4_9AGAM</name>
<comment type="caution">
    <text evidence="1">The sequence shown here is derived from an EMBL/GenBank/DDBJ whole genome shotgun (WGS) entry which is preliminary data.</text>
</comment>
<organism evidence="1 2">
    <name type="scientific">Rhizoctonia solani 123E</name>
    <dbReference type="NCBI Taxonomy" id="1423351"/>
    <lineage>
        <taxon>Eukaryota</taxon>
        <taxon>Fungi</taxon>
        <taxon>Dikarya</taxon>
        <taxon>Basidiomycota</taxon>
        <taxon>Agaricomycotina</taxon>
        <taxon>Agaricomycetes</taxon>
        <taxon>Cantharellales</taxon>
        <taxon>Ceratobasidiaceae</taxon>
        <taxon>Rhizoctonia</taxon>
    </lineage>
</organism>
<dbReference type="HOGENOM" id="CLU_145565_1_0_1"/>
<dbReference type="AlphaFoldDB" id="A0A074RHC4"/>
<evidence type="ECO:0000313" key="1">
    <source>
        <dbReference type="EMBL" id="KEP46526.1"/>
    </source>
</evidence>
<keyword evidence="2" id="KW-1185">Reference proteome</keyword>
<proteinExistence type="predicted"/>
<dbReference type="EMBL" id="AZST01001064">
    <property type="protein sequence ID" value="KEP46526.1"/>
    <property type="molecule type" value="Genomic_DNA"/>
</dbReference>
<evidence type="ECO:0000313" key="2">
    <source>
        <dbReference type="Proteomes" id="UP000027456"/>
    </source>
</evidence>
<gene>
    <name evidence="1" type="ORF">V565_194430</name>
</gene>
<dbReference type="OrthoDB" id="2533496at2759"/>
<dbReference type="Proteomes" id="UP000027456">
    <property type="component" value="Unassembled WGS sequence"/>
</dbReference>
<reference evidence="1 2" key="1">
    <citation type="submission" date="2013-12" db="EMBL/GenBank/DDBJ databases">
        <authorList>
            <person name="Cubeta M."/>
            <person name="Pakala S."/>
            <person name="Fedorova N."/>
            <person name="Thomas E."/>
            <person name="Dean R."/>
            <person name="Jabaji S."/>
            <person name="Neate S."/>
            <person name="Toda T."/>
            <person name="Tavantzis S."/>
            <person name="Vilgalys R."/>
            <person name="Bharathan N."/>
            <person name="Pakala S."/>
            <person name="Losada L.S."/>
            <person name="Zafar N."/>
            <person name="Nierman W."/>
        </authorList>
    </citation>
    <scope>NUCLEOTIDE SEQUENCE [LARGE SCALE GENOMIC DNA]</scope>
    <source>
        <strain evidence="1 2">123E</strain>
    </source>
</reference>
<accession>A0A074RHC4</accession>